<dbReference type="OrthoDB" id="434624at2759"/>
<dbReference type="AlphaFoldDB" id="A0A812S7U1"/>
<evidence type="ECO:0000313" key="3">
    <source>
        <dbReference type="Proteomes" id="UP000601435"/>
    </source>
</evidence>
<dbReference type="Proteomes" id="UP000601435">
    <property type="component" value="Unassembled WGS sequence"/>
</dbReference>
<protein>
    <recommendedName>
        <fullName evidence="4">Transmembrane protein</fullName>
    </recommendedName>
</protein>
<feature type="transmembrane region" description="Helical" evidence="1">
    <location>
        <begin position="132"/>
        <end position="157"/>
    </location>
</feature>
<keyword evidence="1" id="KW-1133">Transmembrane helix</keyword>
<evidence type="ECO:0000313" key="2">
    <source>
        <dbReference type="EMBL" id="CAE7468140.1"/>
    </source>
</evidence>
<organism evidence="2 3">
    <name type="scientific">Symbiodinium necroappetens</name>
    <dbReference type="NCBI Taxonomy" id="1628268"/>
    <lineage>
        <taxon>Eukaryota</taxon>
        <taxon>Sar</taxon>
        <taxon>Alveolata</taxon>
        <taxon>Dinophyceae</taxon>
        <taxon>Suessiales</taxon>
        <taxon>Symbiodiniaceae</taxon>
        <taxon>Symbiodinium</taxon>
    </lineage>
</organism>
<dbReference type="EMBL" id="CAJNJA010020995">
    <property type="protein sequence ID" value="CAE7468140.1"/>
    <property type="molecule type" value="Genomic_DNA"/>
</dbReference>
<evidence type="ECO:0000256" key="1">
    <source>
        <dbReference type="SAM" id="Phobius"/>
    </source>
</evidence>
<feature type="transmembrane region" description="Helical" evidence="1">
    <location>
        <begin position="408"/>
        <end position="430"/>
    </location>
</feature>
<feature type="transmembrane region" description="Helical" evidence="1">
    <location>
        <begin position="177"/>
        <end position="207"/>
    </location>
</feature>
<proteinExistence type="predicted"/>
<sequence length="497" mass="54714">NLTAAVVCSTATWLLATATMILFAGGAANLGGNLLLMAILVYLPMAVFFVVFFFGQHVVHRFRPLSAWVDRACIHQTDHDFKRRQIQALPVFVARSSSMLVLWDDAYFVRLWCQLELATFAKHGGAQKVQFLPLWLAPWLLSSLLLDVLVSTSWYILSHTVPMDLFSSTPMFSAILGSAFGPLLTVALFNLLFGTALGVLASIPWTIACRAKLRSHSLMLEQMACFDCRAAECTVEADRILVEQQVQQLFRSALCEKDVVVLPTSSTGSEHAYWPSPSDSMDAAYMSRTTQDSVAYARSDDEALDAFNSYIRGPLRTAVMESVGDQLHVPYSMCLVASLPMIFYSTTDTLQCDAACRSASGFPSFESYLLPVALGWLGTIWLVLPIFQPVFLRMLTCAYSVQTQLLQLMLAALSGILTFSYGYCMVGLVFGLLDVSVQKGAIGLIPLLILLVFLLVQLRILFGTSRRSGQAWCCQGAHRSSVDSTYRALCAAEDISI</sequence>
<comment type="caution">
    <text evidence="2">The sequence shown here is derived from an EMBL/GenBank/DDBJ whole genome shotgun (WGS) entry which is preliminary data.</text>
</comment>
<keyword evidence="1" id="KW-0472">Membrane</keyword>
<feature type="transmembrane region" description="Helical" evidence="1">
    <location>
        <begin position="442"/>
        <end position="462"/>
    </location>
</feature>
<keyword evidence="3" id="KW-1185">Reference proteome</keyword>
<accession>A0A812S7U1</accession>
<name>A0A812S7U1_9DINO</name>
<feature type="transmembrane region" description="Helical" evidence="1">
    <location>
        <begin position="329"/>
        <end position="347"/>
    </location>
</feature>
<keyword evidence="1" id="KW-0812">Transmembrane</keyword>
<reference evidence="2" key="1">
    <citation type="submission" date="2021-02" db="EMBL/GenBank/DDBJ databases">
        <authorList>
            <person name="Dougan E. K."/>
            <person name="Rhodes N."/>
            <person name="Thang M."/>
            <person name="Chan C."/>
        </authorList>
    </citation>
    <scope>NUCLEOTIDE SEQUENCE</scope>
</reference>
<feature type="transmembrane region" description="Helical" evidence="1">
    <location>
        <begin position="367"/>
        <end position="387"/>
    </location>
</feature>
<evidence type="ECO:0008006" key="4">
    <source>
        <dbReference type="Google" id="ProtNLM"/>
    </source>
</evidence>
<feature type="non-terminal residue" evidence="2">
    <location>
        <position position="497"/>
    </location>
</feature>
<gene>
    <name evidence="2" type="ORF">SNEC2469_LOCUS13161</name>
</gene>
<feature type="transmembrane region" description="Helical" evidence="1">
    <location>
        <begin position="34"/>
        <end position="55"/>
    </location>
</feature>